<dbReference type="EMBL" id="JAAMPI010000962">
    <property type="protein sequence ID" value="KAF4627479.1"/>
    <property type="molecule type" value="Genomic_DNA"/>
</dbReference>
<feature type="transmembrane region" description="Helical" evidence="2">
    <location>
        <begin position="206"/>
        <end position="226"/>
    </location>
</feature>
<evidence type="ECO:0000256" key="1">
    <source>
        <dbReference type="SAM" id="MobiDB-lite"/>
    </source>
</evidence>
<evidence type="ECO:0000313" key="4">
    <source>
        <dbReference type="Proteomes" id="UP000566819"/>
    </source>
</evidence>
<feature type="compositionally biased region" description="Basic and acidic residues" evidence="1">
    <location>
        <begin position="739"/>
        <end position="748"/>
    </location>
</feature>
<evidence type="ECO:0000256" key="2">
    <source>
        <dbReference type="SAM" id="Phobius"/>
    </source>
</evidence>
<feature type="transmembrane region" description="Helical" evidence="2">
    <location>
        <begin position="266"/>
        <end position="291"/>
    </location>
</feature>
<accession>A0A8H4W1D3</accession>
<dbReference type="OrthoDB" id="5337208at2759"/>
<evidence type="ECO:0000313" key="3">
    <source>
        <dbReference type="EMBL" id="KAF4627479.1"/>
    </source>
</evidence>
<sequence length="769" mass="84294">MYWEEQAAESHKASLCLRYLVNNSPMHGENSIITLLSEIYYEWRDFMLMGAPVTSTYLLESFIIYDILALKIPASVYKSCCCCSIPLIPRGVKVGVELNNHRRKEAILSENVPHLLSPRIEAIGEPVRDRYNFNNAKTPKITGRVFVYQVLIESAMAIIPDVLALVAPSPDYDVMKRFTMPTQHGPRAAIAVTTEASKVLQSLYTLLLKMIVIQIWYLIVLAGIAISANPKKTRSHNISIANVIIWNAQASPLDIVKLMLKYIAHISLFAVLWAFLAALAWAASIVLSLVVSPDLIIGQAAPVSLSAIYVPQFSSSTGTSSYSLRVNELATPSNLRAIGQADNLTANANVVVGKPISTTDPSSGVQIIQVDYSYGLTGVEFGLQNATELQLNVSGSCITDYGWFYGDDDSTDILIDVYLKFGLGPFVNVSTADGGPPLCTAYLGPAPAPSNSNTTYGLVASTMTRKSFTAGTDPWYLTAPLNESDQYGAGYAVLRQRPVLSCWQSDIWRYGNQQRSIGELDQLNALPLSLVTVFQRFLSVPRIVNLVQALGTTALKSATGSQGFYFDAQTSNLHDDLQRLVLGAYAATRNTLQETTQFSKQYDDITNLVLGADGNPLPGTDNFVIYTTDVSALSIPMLITVPLIAFLLLGLVFLLTTSFPCYAWSWGYVEALKAAVLYSALDSEDGRNDNWDRTTATPFYKGGKGEGGKIKEAPAHVRPKFDRTRRTLSWHKPHVDVVDVESHDHEGDEPAAMESIEQVVETPKGDKQQ</sequence>
<comment type="caution">
    <text evidence="3">The sequence shown here is derived from an EMBL/GenBank/DDBJ whole genome shotgun (WGS) entry which is preliminary data.</text>
</comment>
<proteinExistence type="predicted"/>
<feature type="transmembrane region" description="Helical" evidence="2">
    <location>
        <begin position="633"/>
        <end position="655"/>
    </location>
</feature>
<dbReference type="AlphaFoldDB" id="A0A8H4W1D3"/>
<keyword evidence="4" id="KW-1185">Reference proteome</keyword>
<feature type="transmembrane region" description="Helical" evidence="2">
    <location>
        <begin position="145"/>
        <end position="167"/>
    </location>
</feature>
<dbReference type="Proteomes" id="UP000566819">
    <property type="component" value="Unassembled WGS sequence"/>
</dbReference>
<keyword evidence="2" id="KW-1133">Transmembrane helix</keyword>
<feature type="region of interest" description="Disordered" evidence="1">
    <location>
        <begin position="739"/>
        <end position="769"/>
    </location>
</feature>
<protein>
    <submittedName>
        <fullName evidence="3">Uncharacterized protein</fullName>
    </submittedName>
</protein>
<organism evidence="3 4">
    <name type="scientific">Cudoniella acicularis</name>
    <dbReference type="NCBI Taxonomy" id="354080"/>
    <lineage>
        <taxon>Eukaryota</taxon>
        <taxon>Fungi</taxon>
        <taxon>Dikarya</taxon>
        <taxon>Ascomycota</taxon>
        <taxon>Pezizomycotina</taxon>
        <taxon>Leotiomycetes</taxon>
        <taxon>Helotiales</taxon>
        <taxon>Tricladiaceae</taxon>
        <taxon>Cudoniella</taxon>
    </lineage>
</organism>
<reference evidence="3 4" key="1">
    <citation type="submission" date="2020-03" db="EMBL/GenBank/DDBJ databases">
        <title>Draft Genome Sequence of Cudoniella acicularis.</title>
        <authorList>
            <person name="Buettner E."/>
            <person name="Kellner H."/>
        </authorList>
    </citation>
    <scope>NUCLEOTIDE SEQUENCE [LARGE SCALE GENOMIC DNA]</scope>
    <source>
        <strain evidence="3 4">DSM 108380</strain>
    </source>
</reference>
<gene>
    <name evidence="3" type="ORF">G7Y89_g10680</name>
</gene>
<keyword evidence="2" id="KW-0472">Membrane</keyword>
<name>A0A8H4W1D3_9HELO</name>
<keyword evidence="2" id="KW-0812">Transmembrane</keyword>